<evidence type="ECO:0000313" key="3">
    <source>
        <dbReference type="Proteomes" id="UP001213646"/>
    </source>
</evidence>
<reference evidence="2" key="1">
    <citation type="submission" date="2023-01" db="EMBL/GenBank/DDBJ databases">
        <title>Exploring GABA producing Bacteroides strains toward improving mental health.</title>
        <authorList>
            <person name="Yousuf B."/>
            <person name="Bouhlel N.E."/>
            <person name="Mottawea W."/>
            <person name="Hammami R."/>
        </authorList>
    </citation>
    <scope>NUCLEOTIDE SEQUENCE</scope>
    <source>
        <strain evidence="2">UO.H1047</strain>
    </source>
</reference>
<organism evidence="2 3">
    <name type="scientific">Parabacteroides johnsonii</name>
    <dbReference type="NCBI Taxonomy" id="387661"/>
    <lineage>
        <taxon>Bacteria</taxon>
        <taxon>Pseudomonadati</taxon>
        <taxon>Bacteroidota</taxon>
        <taxon>Bacteroidia</taxon>
        <taxon>Bacteroidales</taxon>
        <taxon>Tannerellaceae</taxon>
        <taxon>Parabacteroides</taxon>
    </lineage>
</organism>
<dbReference type="Pfam" id="PF18962">
    <property type="entry name" value="Por_Secre_tail"/>
    <property type="match status" value="1"/>
</dbReference>
<dbReference type="Proteomes" id="UP001213646">
    <property type="component" value="Unassembled WGS sequence"/>
</dbReference>
<proteinExistence type="predicted"/>
<dbReference type="InterPro" id="IPR026444">
    <property type="entry name" value="Secre_tail"/>
</dbReference>
<dbReference type="AlphaFoldDB" id="A0AAW6HZ08"/>
<sequence length="160" mass="18218">MKRIQFLLGLYFLTIIPIFAAESFTTLIVWAKDGSKVGYQLQEKPVITFHDANLVITTKSLTVSYALNQMQRFTFEKTQDVAISELSSKEELPFSMNNEYLLFPSLTKGSSIFIYTIEGKVIVNKCINEESSHISIPIQQLQSGVYFVQVNGITYKIMKK</sequence>
<gene>
    <name evidence="2" type="ORF">PQG89_00595</name>
</gene>
<protein>
    <submittedName>
        <fullName evidence="2">T9SS type A sorting domain-containing protein</fullName>
    </submittedName>
</protein>
<evidence type="ECO:0000259" key="1">
    <source>
        <dbReference type="Pfam" id="PF18962"/>
    </source>
</evidence>
<name>A0AAW6HZ08_9BACT</name>
<dbReference type="NCBIfam" id="TIGR04183">
    <property type="entry name" value="Por_Secre_tail"/>
    <property type="match status" value="1"/>
</dbReference>
<feature type="domain" description="Secretion system C-terminal sorting" evidence="1">
    <location>
        <begin position="110"/>
        <end position="160"/>
    </location>
</feature>
<dbReference type="RefSeq" id="WP_195485164.1">
    <property type="nucleotide sequence ID" value="NZ_CALEGY010000070.1"/>
</dbReference>
<evidence type="ECO:0000313" key="2">
    <source>
        <dbReference type="EMBL" id="MDC7147930.1"/>
    </source>
</evidence>
<dbReference type="EMBL" id="JAQPYX010000007">
    <property type="protein sequence ID" value="MDC7147930.1"/>
    <property type="molecule type" value="Genomic_DNA"/>
</dbReference>
<comment type="caution">
    <text evidence="2">The sequence shown here is derived from an EMBL/GenBank/DDBJ whole genome shotgun (WGS) entry which is preliminary data.</text>
</comment>
<accession>A0AAW6HZ08</accession>